<accession>A0A5C6LKW2</accession>
<dbReference type="Proteomes" id="UP000318815">
    <property type="component" value="Unassembled WGS sequence"/>
</dbReference>
<name>A0A5C6LKW2_9BACT</name>
<reference evidence="2 3" key="1">
    <citation type="submission" date="2019-08" db="EMBL/GenBank/DDBJ databases">
        <title>Whole genome sequencing of chitin degrading bacteria Chitinophaga pinensis YS16.</title>
        <authorList>
            <person name="Singh R.P."/>
            <person name="Manchanda G."/>
            <person name="Maurya I.K."/>
            <person name="Joshi N.K."/>
            <person name="Srivastava A.K."/>
        </authorList>
    </citation>
    <scope>NUCLEOTIDE SEQUENCE [LARGE SCALE GENOMIC DNA]</scope>
    <source>
        <strain evidence="2 3">YS-16</strain>
    </source>
</reference>
<keyword evidence="1" id="KW-0812">Transmembrane</keyword>
<dbReference type="OrthoDB" id="667067at2"/>
<keyword evidence="1" id="KW-0472">Membrane</keyword>
<feature type="transmembrane region" description="Helical" evidence="1">
    <location>
        <begin position="20"/>
        <end position="41"/>
    </location>
</feature>
<organism evidence="2 3">
    <name type="scientific">Chitinophaga pinensis</name>
    <dbReference type="NCBI Taxonomy" id="79329"/>
    <lineage>
        <taxon>Bacteria</taxon>
        <taxon>Pseudomonadati</taxon>
        <taxon>Bacteroidota</taxon>
        <taxon>Chitinophagia</taxon>
        <taxon>Chitinophagales</taxon>
        <taxon>Chitinophagaceae</taxon>
        <taxon>Chitinophaga</taxon>
    </lineage>
</organism>
<keyword evidence="1" id="KW-1133">Transmembrane helix</keyword>
<sequence length="329" mass="37050">MSITKTRWKIESDRIIIQPFGLLFILAGVLALIFAGLFIAFRAMGEQNIVGTVPFASFLFITLALFFLGGFTYIVFDRTNGVMKKMLFGFIPIRNIPFNKLQGVNIVTQRPGGFSFRLFTKAHKYGRGITLSSGYSKDTDKNAVAFSTEVVPLIHQFLDAVDPLPQEKLETITDFKYFIPDGGVYTLKTSKIGLLIFGVACLALGIHECTSAAWMKDLQLIGKILMTAGPIVFGVLLIAAAFTKVTFNTGTRMIERKSPIRLGNHQHPFEHFVTFQTIRKTYNGLYSGTEVHMYFQKPGENKERVLMLASFRNTQKIERFIQEVNSIMR</sequence>
<comment type="caution">
    <text evidence="2">The sequence shown here is derived from an EMBL/GenBank/DDBJ whole genome shotgun (WGS) entry which is preliminary data.</text>
</comment>
<dbReference type="AlphaFoldDB" id="A0A5C6LKW2"/>
<evidence type="ECO:0000313" key="2">
    <source>
        <dbReference type="EMBL" id="TWV93317.1"/>
    </source>
</evidence>
<dbReference type="RefSeq" id="WP_146308016.1">
    <property type="nucleotide sequence ID" value="NZ_VOHS01000057.1"/>
</dbReference>
<dbReference type="EMBL" id="VOHS01000057">
    <property type="protein sequence ID" value="TWV93317.1"/>
    <property type="molecule type" value="Genomic_DNA"/>
</dbReference>
<feature type="transmembrane region" description="Helical" evidence="1">
    <location>
        <begin position="53"/>
        <end position="76"/>
    </location>
</feature>
<evidence type="ECO:0000256" key="1">
    <source>
        <dbReference type="SAM" id="Phobius"/>
    </source>
</evidence>
<gene>
    <name evidence="2" type="ORF">FEF09_27215</name>
</gene>
<protein>
    <submittedName>
        <fullName evidence="2">Uncharacterized protein</fullName>
    </submittedName>
</protein>
<proteinExistence type="predicted"/>
<keyword evidence="3" id="KW-1185">Reference proteome</keyword>
<evidence type="ECO:0000313" key="3">
    <source>
        <dbReference type="Proteomes" id="UP000318815"/>
    </source>
</evidence>
<feature type="transmembrane region" description="Helical" evidence="1">
    <location>
        <begin position="220"/>
        <end position="247"/>
    </location>
</feature>
<feature type="transmembrane region" description="Helical" evidence="1">
    <location>
        <begin position="192"/>
        <end position="214"/>
    </location>
</feature>